<feature type="compositionally biased region" description="Low complexity" evidence="7">
    <location>
        <begin position="160"/>
        <end position="178"/>
    </location>
</feature>
<dbReference type="AlphaFoldDB" id="A0A9X1SVL6"/>
<dbReference type="GO" id="GO:0006086">
    <property type="term" value="P:pyruvate decarboxylation to acetyl-CoA"/>
    <property type="evidence" value="ECO:0007669"/>
    <property type="project" value="InterPro"/>
</dbReference>
<dbReference type="EMBL" id="JAJOMB010000013">
    <property type="protein sequence ID" value="MCD5313766.1"/>
    <property type="molecule type" value="Genomic_DNA"/>
</dbReference>
<protein>
    <recommendedName>
        <fullName evidence="6">Dihydrolipoamide acetyltransferase component of pyruvate dehydrogenase complex</fullName>
        <ecNumber evidence="6">2.3.1.-</ecNumber>
    </recommendedName>
</protein>
<evidence type="ECO:0000256" key="2">
    <source>
        <dbReference type="ARBA" id="ARBA00007317"/>
    </source>
</evidence>
<evidence type="ECO:0000259" key="8">
    <source>
        <dbReference type="PROSITE" id="PS50968"/>
    </source>
</evidence>
<feature type="compositionally biased region" description="Basic and acidic residues" evidence="7">
    <location>
        <begin position="109"/>
        <end position="121"/>
    </location>
</feature>
<dbReference type="InterPro" id="IPR000089">
    <property type="entry name" value="Biotin_lipoyl"/>
</dbReference>
<evidence type="ECO:0000256" key="6">
    <source>
        <dbReference type="RuleBase" id="RU003423"/>
    </source>
</evidence>
<evidence type="ECO:0000256" key="5">
    <source>
        <dbReference type="ARBA" id="ARBA00023315"/>
    </source>
</evidence>
<reference evidence="10" key="1">
    <citation type="submission" date="2021-11" db="EMBL/GenBank/DDBJ databases">
        <title>Streptomyces corallinus and Kineosporia corallina sp. nov., two new coral-derived marine actinobacteria.</title>
        <authorList>
            <person name="Buangrab K."/>
            <person name="Sutthacheep M."/>
            <person name="Yeemin T."/>
            <person name="Harunari E."/>
            <person name="Igarashi Y."/>
            <person name="Sripreechasak P."/>
            <person name="Kanchanasin P."/>
            <person name="Tanasupawat S."/>
            <person name="Phongsopitanun W."/>
        </authorList>
    </citation>
    <scope>NUCLEOTIDE SEQUENCE</scope>
    <source>
        <strain evidence="10">JCM 31032</strain>
    </source>
</reference>
<feature type="domain" description="Lipoyl-binding" evidence="8">
    <location>
        <begin position="1"/>
        <end position="76"/>
    </location>
</feature>
<dbReference type="Pfam" id="PF00364">
    <property type="entry name" value="Biotin_lipoyl"/>
    <property type="match status" value="1"/>
</dbReference>
<keyword evidence="5 6" id="KW-0012">Acyltransferase</keyword>
<feature type="region of interest" description="Disordered" evidence="7">
    <location>
        <begin position="160"/>
        <end position="189"/>
    </location>
</feature>
<accession>A0A9X1SVL6</accession>
<organism evidence="10 11">
    <name type="scientific">Kineosporia babensis</name>
    <dbReference type="NCBI Taxonomy" id="499548"/>
    <lineage>
        <taxon>Bacteria</taxon>
        <taxon>Bacillati</taxon>
        <taxon>Actinomycetota</taxon>
        <taxon>Actinomycetes</taxon>
        <taxon>Kineosporiales</taxon>
        <taxon>Kineosporiaceae</taxon>
        <taxon>Kineosporia</taxon>
    </lineage>
</organism>
<dbReference type="CDD" id="cd06849">
    <property type="entry name" value="lipoyl_domain"/>
    <property type="match status" value="1"/>
</dbReference>
<dbReference type="Pfam" id="PF00198">
    <property type="entry name" value="2-oxoacid_dh"/>
    <property type="match status" value="1"/>
</dbReference>
<dbReference type="InterPro" id="IPR004167">
    <property type="entry name" value="PSBD"/>
</dbReference>
<evidence type="ECO:0000313" key="11">
    <source>
        <dbReference type="Proteomes" id="UP001138997"/>
    </source>
</evidence>
<comment type="caution">
    <text evidence="10">The sequence shown here is derived from an EMBL/GenBank/DDBJ whole genome shotgun (WGS) entry which is preliminary data.</text>
</comment>
<dbReference type="InterPro" id="IPR036625">
    <property type="entry name" value="E3-bd_dom_sf"/>
</dbReference>
<evidence type="ECO:0000259" key="9">
    <source>
        <dbReference type="PROSITE" id="PS51826"/>
    </source>
</evidence>
<name>A0A9X1SVL6_9ACTN</name>
<dbReference type="PANTHER" id="PTHR23151">
    <property type="entry name" value="DIHYDROLIPOAMIDE ACETYL/SUCCINYL-TRANSFERASE-RELATED"/>
    <property type="match status" value="1"/>
</dbReference>
<evidence type="ECO:0000256" key="4">
    <source>
        <dbReference type="ARBA" id="ARBA00022823"/>
    </source>
</evidence>
<dbReference type="SUPFAM" id="SSF51230">
    <property type="entry name" value="Single hybrid motif"/>
    <property type="match status" value="1"/>
</dbReference>
<keyword evidence="3 6" id="KW-0808">Transferase</keyword>
<dbReference type="PROSITE" id="PS50968">
    <property type="entry name" value="BIOTINYL_LIPOYL"/>
    <property type="match status" value="1"/>
</dbReference>
<dbReference type="InterPro" id="IPR001078">
    <property type="entry name" value="2-oxoacid_DH_actylTfrase"/>
</dbReference>
<dbReference type="Gene3D" id="4.10.320.10">
    <property type="entry name" value="E3-binding domain"/>
    <property type="match status" value="1"/>
</dbReference>
<dbReference type="GO" id="GO:0016746">
    <property type="term" value="F:acyltransferase activity"/>
    <property type="evidence" value="ECO:0007669"/>
    <property type="project" value="UniProtKB-KW"/>
</dbReference>
<sequence>MIDILMPRLSDTMTDGTVSAWHKKPGDPVAAGDLLVEIETDKAIMEQEAYEAGTLAEILVPEGENVAIGTPIARLDNGTGDAPAPAPKAEEPAPQEAPAEAAPAPVVEKPVKAEENGERRAATPLVRKLARENNIDLSTVTGSGPGGRIVRSDLDNALKAPAAPAAPTPSASSAPAAPQTTDARESTAVPFDAVRQAIATRLTESATTIPTFTVTVGAEADKLMALRAQLNSALDGSGVKVSVNDLIVRAVALALREHPGINASYSAEGRGQTVLHQRINVGVAVAAPAGLMVPVIHDADQASVSAISARTKKLVAKANDRTLSTTEMADGTFTVSNLGMFGVEHFTAIINPPQGAILAVGGASTELALVDGEVVQRKKIRFTLTADHRIIDGALAAQFLATLTQLIQNPFRIVA</sequence>
<evidence type="ECO:0000256" key="7">
    <source>
        <dbReference type="SAM" id="MobiDB-lite"/>
    </source>
</evidence>
<dbReference type="SUPFAM" id="SSF47005">
    <property type="entry name" value="Peripheral subunit-binding domain of 2-oxo acid dehydrogenase complex"/>
    <property type="match status" value="1"/>
</dbReference>
<evidence type="ECO:0000313" key="10">
    <source>
        <dbReference type="EMBL" id="MCD5313766.1"/>
    </source>
</evidence>
<keyword evidence="4 6" id="KW-0450">Lipoyl</keyword>
<dbReference type="GO" id="GO:0045254">
    <property type="term" value="C:pyruvate dehydrogenase complex"/>
    <property type="evidence" value="ECO:0007669"/>
    <property type="project" value="InterPro"/>
</dbReference>
<comment type="similarity">
    <text evidence="2 6">Belongs to the 2-oxoacid dehydrogenase family.</text>
</comment>
<dbReference type="PROSITE" id="PS51826">
    <property type="entry name" value="PSBD"/>
    <property type="match status" value="1"/>
</dbReference>
<dbReference type="Pfam" id="PF02817">
    <property type="entry name" value="E3_binding"/>
    <property type="match status" value="1"/>
</dbReference>
<dbReference type="InterPro" id="IPR011053">
    <property type="entry name" value="Single_hybrid_motif"/>
</dbReference>
<keyword evidence="11" id="KW-1185">Reference proteome</keyword>
<feature type="region of interest" description="Disordered" evidence="7">
    <location>
        <begin position="73"/>
        <end position="125"/>
    </location>
</feature>
<dbReference type="FunFam" id="3.30.559.10:FF:000007">
    <property type="entry name" value="Dihydrolipoamide acetyltransferase component of pyruvate dehydrogenase complex"/>
    <property type="match status" value="1"/>
</dbReference>
<proteinExistence type="inferred from homology"/>
<comment type="cofactor">
    <cofactor evidence="1 6">
        <name>(R)-lipoate</name>
        <dbReference type="ChEBI" id="CHEBI:83088"/>
    </cofactor>
</comment>
<dbReference type="RefSeq" id="WP_231445318.1">
    <property type="nucleotide sequence ID" value="NZ_JAJOMB010000013.1"/>
</dbReference>
<dbReference type="Proteomes" id="UP001138997">
    <property type="component" value="Unassembled WGS sequence"/>
</dbReference>
<dbReference type="Gene3D" id="3.30.559.10">
    <property type="entry name" value="Chloramphenicol acetyltransferase-like domain"/>
    <property type="match status" value="1"/>
</dbReference>
<dbReference type="InterPro" id="IPR045257">
    <property type="entry name" value="E2/Pdx1"/>
</dbReference>
<dbReference type="Gene3D" id="2.40.50.100">
    <property type="match status" value="1"/>
</dbReference>
<evidence type="ECO:0000256" key="3">
    <source>
        <dbReference type="ARBA" id="ARBA00022679"/>
    </source>
</evidence>
<dbReference type="PANTHER" id="PTHR23151:SF90">
    <property type="entry name" value="DIHYDROLIPOYLLYSINE-RESIDUE ACETYLTRANSFERASE COMPONENT OF PYRUVATE DEHYDROGENASE COMPLEX, MITOCHONDRIAL-RELATED"/>
    <property type="match status" value="1"/>
</dbReference>
<evidence type="ECO:0000256" key="1">
    <source>
        <dbReference type="ARBA" id="ARBA00001938"/>
    </source>
</evidence>
<gene>
    <name evidence="10" type="ORF">LR394_22935</name>
</gene>
<feature type="compositionally biased region" description="Low complexity" evidence="7">
    <location>
        <begin position="92"/>
        <end position="108"/>
    </location>
</feature>
<dbReference type="SUPFAM" id="SSF52777">
    <property type="entry name" value="CoA-dependent acyltransferases"/>
    <property type="match status" value="1"/>
</dbReference>
<dbReference type="EC" id="2.3.1.-" evidence="6"/>
<feature type="domain" description="Peripheral subunit-binding (PSBD)" evidence="9">
    <location>
        <begin position="121"/>
        <end position="158"/>
    </location>
</feature>
<dbReference type="InterPro" id="IPR023213">
    <property type="entry name" value="CAT-like_dom_sf"/>
</dbReference>